<reference evidence="2" key="1">
    <citation type="submission" date="2016-10" db="EMBL/GenBank/DDBJ databases">
        <authorList>
            <person name="Varghese N."/>
            <person name="Submissions S."/>
        </authorList>
    </citation>
    <scope>NUCLEOTIDE SEQUENCE [LARGE SCALE GENOMIC DNA]</scope>
    <source>
        <strain evidence="2">CDM_6</strain>
    </source>
</reference>
<gene>
    <name evidence="1" type="ORF">SAMN04488694_11422</name>
</gene>
<sequence>MAVALMSQRTTTGFSLLMVICQRVFIVPATVKLEKQDSASNSVAVISFPDFLS</sequence>
<evidence type="ECO:0000313" key="2">
    <source>
        <dbReference type="Proteomes" id="UP000199320"/>
    </source>
</evidence>
<dbReference type="EMBL" id="FOIC01000014">
    <property type="protein sequence ID" value="SET84291.1"/>
    <property type="molecule type" value="Genomic_DNA"/>
</dbReference>
<organism evidence="1 2">
    <name type="scientific">Natrinema hispanicum</name>
    <dbReference type="NCBI Taxonomy" id="392421"/>
    <lineage>
        <taxon>Archaea</taxon>
        <taxon>Methanobacteriati</taxon>
        <taxon>Methanobacteriota</taxon>
        <taxon>Stenosarchaea group</taxon>
        <taxon>Halobacteria</taxon>
        <taxon>Halobacteriales</taxon>
        <taxon>Natrialbaceae</taxon>
        <taxon>Natrinema</taxon>
    </lineage>
</organism>
<accession>A0A1I0HJZ7</accession>
<proteinExistence type="predicted"/>
<protein>
    <submittedName>
        <fullName evidence="1">Uncharacterized protein</fullName>
    </submittedName>
</protein>
<evidence type="ECO:0000313" key="1">
    <source>
        <dbReference type="EMBL" id="SET84291.1"/>
    </source>
</evidence>
<dbReference type="Proteomes" id="UP000199320">
    <property type="component" value="Unassembled WGS sequence"/>
</dbReference>
<dbReference type="AlphaFoldDB" id="A0A1I0HJZ7"/>
<keyword evidence="2" id="KW-1185">Reference proteome</keyword>
<name>A0A1I0HJZ7_9EURY</name>